<evidence type="ECO:0000313" key="2">
    <source>
        <dbReference type="EMBL" id="KAG6403748.1"/>
    </source>
</evidence>
<reference evidence="2" key="1">
    <citation type="submission" date="2018-01" db="EMBL/GenBank/DDBJ databases">
        <authorList>
            <person name="Mao J.F."/>
        </authorList>
    </citation>
    <scope>NUCLEOTIDE SEQUENCE</scope>
    <source>
        <strain evidence="2">Huo1</strain>
        <tissue evidence="2">Leaf</tissue>
    </source>
</reference>
<reference evidence="2" key="2">
    <citation type="submission" date="2020-08" db="EMBL/GenBank/DDBJ databases">
        <title>Plant Genome Project.</title>
        <authorList>
            <person name="Zhang R.-G."/>
        </authorList>
    </citation>
    <scope>NUCLEOTIDE SEQUENCE</scope>
    <source>
        <strain evidence="2">Huo1</strain>
        <tissue evidence="2">Leaf</tissue>
    </source>
</reference>
<keyword evidence="3" id="KW-1185">Reference proteome</keyword>
<gene>
    <name evidence="2" type="ORF">SASPL_135978</name>
</gene>
<evidence type="ECO:0000256" key="1">
    <source>
        <dbReference type="SAM" id="MobiDB-lite"/>
    </source>
</evidence>
<name>A0A8X8WYZ3_SALSN</name>
<feature type="region of interest" description="Disordered" evidence="1">
    <location>
        <begin position="47"/>
        <end position="79"/>
    </location>
</feature>
<sequence>MATENYDMCPFEAMDHLWFHQIVISSKPPNYSSKHISQISVTIPNQQIPSSSSAVASSQVASKRQESDHVEETSTTSTPRCEDRAAKLYLVSTKTRPPRSLQKQCSRTSMRKALSSADLELEEVRGFMDLGFDFKEHNLSRHMISLIPGLQRIKSHEQDLGSRIDVDEEKNGKFMRPYWSESWLVKMLDSPLILSLRISDDSDKVKKHLKDWARMVAATIHQES</sequence>
<protein>
    <submittedName>
        <fullName evidence="2">Uncharacterized protein</fullName>
    </submittedName>
</protein>
<dbReference type="PANTHER" id="PTHR33785">
    <property type="entry name" value="OS06G0550800 PROTEIN"/>
    <property type="match status" value="1"/>
</dbReference>
<dbReference type="EMBL" id="PNBA02000013">
    <property type="protein sequence ID" value="KAG6403748.1"/>
    <property type="molecule type" value="Genomic_DNA"/>
</dbReference>
<dbReference type="AlphaFoldDB" id="A0A8X8WYZ3"/>
<organism evidence="2">
    <name type="scientific">Salvia splendens</name>
    <name type="common">Scarlet sage</name>
    <dbReference type="NCBI Taxonomy" id="180675"/>
    <lineage>
        <taxon>Eukaryota</taxon>
        <taxon>Viridiplantae</taxon>
        <taxon>Streptophyta</taxon>
        <taxon>Embryophyta</taxon>
        <taxon>Tracheophyta</taxon>
        <taxon>Spermatophyta</taxon>
        <taxon>Magnoliopsida</taxon>
        <taxon>eudicotyledons</taxon>
        <taxon>Gunneridae</taxon>
        <taxon>Pentapetalae</taxon>
        <taxon>asterids</taxon>
        <taxon>lamiids</taxon>
        <taxon>Lamiales</taxon>
        <taxon>Lamiaceae</taxon>
        <taxon>Nepetoideae</taxon>
        <taxon>Mentheae</taxon>
        <taxon>Salviinae</taxon>
        <taxon>Salvia</taxon>
        <taxon>Salvia subgen. Calosphace</taxon>
        <taxon>core Calosphace</taxon>
    </lineage>
</organism>
<dbReference type="PANTHER" id="PTHR33785:SF2">
    <property type="entry name" value="DUF1685 DOMAIN-CONTAINING PROTEIN"/>
    <property type="match status" value="1"/>
</dbReference>
<dbReference type="OrthoDB" id="1918258at2759"/>
<feature type="compositionally biased region" description="Basic and acidic residues" evidence="1">
    <location>
        <begin position="63"/>
        <end position="72"/>
    </location>
</feature>
<proteinExistence type="predicted"/>
<feature type="compositionally biased region" description="Low complexity" evidence="1">
    <location>
        <begin position="50"/>
        <end position="62"/>
    </location>
</feature>
<dbReference type="Proteomes" id="UP000298416">
    <property type="component" value="Unassembled WGS sequence"/>
</dbReference>
<comment type="caution">
    <text evidence="2">The sequence shown here is derived from an EMBL/GenBank/DDBJ whole genome shotgun (WGS) entry which is preliminary data.</text>
</comment>
<evidence type="ECO:0000313" key="3">
    <source>
        <dbReference type="Proteomes" id="UP000298416"/>
    </source>
</evidence>
<accession>A0A8X8WYZ3</accession>